<evidence type="ECO:0008006" key="6">
    <source>
        <dbReference type="Google" id="ProtNLM"/>
    </source>
</evidence>
<dbReference type="CDD" id="cd05379">
    <property type="entry name" value="CAP_bacterial"/>
    <property type="match status" value="1"/>
</dbReference>
<dbReference type="PANTHER" id="PTHR31157:SF1">
    <property type="entry name" value="SCP DOMAIN-CONTAINING PROTEIN"/>
    <property type="match status" value="1"/>
</dbReference>
<gene>
    <name evidence="4" type="ORF">P3T76_009210</name>
</gene>
<evidence type="ECO:0000259" key="3">
    <source>
        <dbReference type="Pfam" id="PF14295"/>
    </source>
</evidence>
<evidence type="ECO:0000256" key="1">
    <source>
        <dbReference type="SAM" id="MobiDB-lite"/>
    </source>
</evidence>
<evidence type="ECO:0000313" key="4">
    <source>
        <dbReference type="EMBL" id="KAK1938060.1"/>
    </source>
</evidence>
<dbReference type="InterPro" id="IPR035940">
    <property type="entry name" value="CAP_sf"/>
</dbReference>
<comment type="caution">
    <text evidence="4">The sequence shown here is derived from an EMBL/GenBank/DDBJ whole genome shotgun (WGS) entry which is preliminary data.</text>
</comment>
<feature type="domain" description="SCP" evidence="2">
    <location>
        <begin position="240"/>
        <end position="358"/>
    </location>
</feature>
<dbReference type="InterPro" id="IPR003609">
    <property type="entry name" value="Pan_app"/>
</dbReference>
<feature type="region of interest" description="Disordered" evidence="1">
    <location>
        <begin position="162"/>
        <end position="229"/>
    </location>
</feature>
<feature type="compositionally biased region" description="Low complexity" evidence="1">
    <location>
        <begin position="162"/>
        <end position="225"/>
    </location>
</feature>
<dbReference type="Pfam" id="PF00188">
    <property type="entry name" value="CAP"/>
    <property type="match status" value="1"/>
</dbReference>
<dbReference type="Proteomes" id="UP001259832">
    <property type="component" value="Unassembled WGS sequence"/>
</dbReference>
<reference evidence="4" key="1">
    <citation type="submission" date="2023-08" db="EMBL/GenBank/DDBJ databases">
        <title>Reference Genome Resource for the Citrus Pathogen Phytophthora citrophthora.</title>
        <authorList>
            <person name="Moller H."/>
            <person name="Coetzee B."/>
            <person name="Rose L.J."/>
            <person name="Van Niekerk J.M."/>
        </authorList>
    </citation>
    <scope>NUCLEOTIDE SEQUENCE</scope>
    <source>
        <strain evidence="4">STE-U-9442</strain>
    </source>
</reference>
<evidence type="ECO:0000259" key="2">
    <source>
        <dbReference type="Pfam" id="PF00188"/>
    </source>
</evidence>
<keyword evidence="5" id="KW-1185">Reference proteome</keyword>
<dbReference type="Gene3D" id="3.40.33.10">
    <property type="entry name" value="CAP"/>
    <property type="match status" value="1"/>
</dbReference>
<dbReference type="InterPro" id="IPR014044">
    <property type="entry name" value="CAP_dom"/>
</dbReference>
<feature type="domain" description="Apple" evidence="3">
    <location>
        <begin position="93"/>
        <end position="135"/>
    </location>
</feature>
<accession>A0AAD9LIV9</accession>
<proteinExistence type="predicted"/>
<protein>
    <recommendedName>
        <fullName evidence="6">SCP-like extracellular protein</fullName>
    </recommendedName>
</protein>
<dbReference type="Gene3D" id="3.50.4.10">
    <property type="entry name" value="Hepatocyte Growth Factor"/>
    <property type="match status" value="1"/>
</dbReference>
<name>A0AAD9LIV9_9STRA</name>
<dbReference type="EMBL" id="JASMQC010000018">
    <property type="protein sequence ID" value="KAK1938060.1"/>
    <property type="molecule type" value="Genomic_DNA"/>
</dbReference>
<dbReference type="Pfam" id="PF14295">
    <property type="entry name" value="PAN_4"/>
    <property type="match status" value="1"/>
</dbReference>
<organism evidence="4 5">
    <name type="scientific">Phytophthora citrophthora</name>
    <dbReference type="NCBI Taxonomy" id="4793"/>
    <lineage>
        <taxon>Eukaryota</taxon>
        <taxon>Sar</taxon>
        <taxon>Stramenopiles</taxon>
        <taxon>Oomycota</taxon>
        <taxon>Peronosporomycetes</taxon>
        <taxon>Peronosporales</taxon>
        <taxon>Peronosporaceae</taxon>
        <taxon>Phytophthora</taxon>
    </lineage>
</organism>
<dbReference type="SUPFAM" id="SSF55797">
    <property type="entry name" value="PR-1-like"/>
    <property type="match status" value="1"/>
</dbReference>
<evidence type="ECO:0000313" key="5">
    <source>
        <dbReference type="Proteomes" id="UP001259832"/>
    </source>
</evidence>
<dbReference type="PANTHER" id="PTHR31157">
    <property type="entry name" value="SCP DOMAIN-CONTAINING PROTEIN"/>
    <property type="match status" value="1"/>
</dbReference>
<dbReference type="AlphaFoldDB" id="A0AAD9LIV9"/>
<sequence length="361" mass="38646">MLCQLVASCSPASNAARSPAFDVQVPSTRRRRSWGGWELCSLSLTFQFVGHHSNMFRSQVFALSATVVTIATGISSAFEVGSQGRVMWQHNCDYYGDDLYSVPGIPDVCGDLCANESDCTHWAWTYFNGGTCWLKNGEKAAISTYWGGGCGYVIKRFSSSDSDSADQSAQQNADQNADQNAEQNADQNAEQNADQNADQASQASQTGQASQASQASQTSGSTSTSYDNGLSSAETAEMLASINSYRAQYGLSALTIDARLVAAAYVHSKDQATQCTMAHEGSDGSDPWDRMEAQGYDWTVAAENVAAGQSSVSQVMTSWWNSAGHRANILKDDVKNVGFALASNSGCGAYTTYWTQDFGAL</sequence>